<dbReference type="Proteomes" id="UP001301869">
    <property type="component" value="Chromosome"/>
</dbReference>
<feature type="domain" description="HTH lysR-type" evidence="5">
    <location>
        <begin position="1"/>
        <end position="58"/>
    </location>
</feature>
<dbReference type="PRINTS" id="PR00039">
    <property type="entry name" value="HTHLYSR"/>
</dbReference>
<dbReference type="InterPro" id="IPR000847">
    <property type="entry name" value="LysR_HTH_N"/>
</dbReference>
<dbReference type="PROSITE" id="PS50931">
    <property type="entry name" value="HTH_LYSR"/>
    <property type="match status" value="1"/>
</dbReference>
<reference evidence="6 7" key="1">
    <citation type="submission" date="2023-03" db="EMBL/GenBank/DDBJ databases">
        <title>Halomonas sp. nov., isolated from Korean tranditional fermented seafood 'Jeotgal'.</title>
        <authorList>
            <person name="Kim B."/>
            <person name="Shin N.-R."/>
        </authorList>
    </citation>
    <scope>NUCLEOTIDE SEQUENCE [LARGE SCALE GENOMIC DNA]</scope>
    <source>
        <strain evidence="6 7">SG2L-4</strain>
    </source>
</reference>
<dbReference type="Pfam" id="PF03466">
    <property type="entry name" value="LysR_substrate"/>
    <property type="match status" value="1"/>
</dbReference>
<keyword evidence="2" id="KW-0805">Transcription regulation</keyword>
<dbReference type="SUPFAM" id="SSF46785">
    <property type="entry name" value="Winged helix' DNA-binding domain"/>
    <property type="match status" value="1"/>
</dbReference>
<evidence type="ECO:0000313" key="7">
    <source>
        <dbReference type="Proteomes" id="UP001301869"/>
    </source>
</evidence>
<dbReference type="Gene3D" id="1.10.10.10">
    <property type="entry name" value="Winged helix-like DNA-binding domain superfamily/Winged helix DNA-binding domain"/>
    <property type="match status" value="1"/>
</dbReference>
<evidence type="ECO:0000256" key="3">
    <source>
        <dbReference type="ARBA" id="ARBA00023125"/>
    </source>
</evidence>
<dbReference type="Gene3D" id="3.40.190.290">
    <property type="match status" value="1"/>
</dbReference>
<dbReference type="Pfam" id="PF00126">
    <property type="entry name" value="HTH_1"/>
    <property type="match status" value="1"/>
</dbReference>
<dbReference type="RefSeq" id="WP_311884407.1">
    <property type="nucleotide sequence ID" value="NZ_CP119391.1"/>
</dbReference>
<accession>A0ABY9Z0K6</accession>
<evidence type="ECO:0000313" key="6">
    <source>
        <dbReference type="EMBL" id="WNK20655.1"/>
    </source>
</evidence>
<evidence type="ECO:0000256" key="1">
    <source>
        <dbReference type="ARBA" id="ARBA00009437"/>
    </source>
</evidence>
<dbReference type="PROSITE" id="PS51257">
    <property type="entry name" value="PROKAR_LIPOPROTEIN"/>
    <property type="match status" value="1"/>
</dbReference>
<sequence>MTVKQIRAFLAVAQTLSFVQACERLHLSQPALSLAIKSLEEKLGGPLFSRTTRSVRLTPEGEALLPLARRLIADWDNAQNELQQRFRLDRGRVTVAAIPSFAGNVLPSILKAFRTNHPGISVKIQDVINEQVTDMVQVGEVELGLAFEPHAVSGLHFTPLYTDRFMAVVPGDSPLATARHVRWEQLLEEPFIALQRPSAVRYMLEDALMALNRPLPVELESHQLTTVARMVASGLGVSVVPSFCMTQMEALGGRCLPLRDPAVERPIGVLQQPGHELSVAARALFETLREERWF</sequence>
<dbReference type="InterPro" id="IPR050950">
    <property type="entry name" value="HTH-type_LysR_regulators"/>
</dbReference>
<comment type="similarity">
    <text evidence="1">Belongs to the LysR transcriptional regulatory family.</text>
</comment>
<evidence type="ECO:0000256" key="2">
    <source>
        <dbReference type="ARBA" id="ARBA00023015"/>
    </source>
</evidence>
<evidence type="ECO:0000256" key="4">
    <source>
        <dbReference type="ARBA" id="ARBA00023163"/>
    </source>
</evidence>
<gene>
    <name evidence="6" type="ORF">P1P91_02920</name>
</gene>
<keyword evidence="3" id="KW-0238">DNA-binding</keyword>
<dbReference type="SUPFAM" id="SSF53850">
    <property type="entry name" value="Periplasmic binding protein-like II"/>
    <property type="match status" value="1"/>
</dbReference>
<dbReference type="PANTHER" id="PTHR30419">
    <property type="entry name" value="HTH-TYPE TRANSCRIPTIONAL REGULATOR YBHD"/>
    <property type="match status" value="1"/>
</dbReference>
<organism evidence="6 7">
    <name type="scientific">Halomonas piscis</name>
    <dbReference type="NCBI Taxonomy" id="3031727"/>
    <lineage>
        <taxon>Bacteria</taxon>
        <taxon>Pseudomonadati</taxon>
        <taxon>Pseudomonadota</taxon>
        <taxon>Gammaproteobacteria</taxon>
        <taxon>Oceanospirillales</taxon>
        <taxon>Halomonadaceae</taxon>
        <taxon>Halomonas</taxon>
    </lineage>
</organism>
<dbReference type="InterPro" id="IPR036390">
    <property type="entry name" value="WH_DNA-bd_sf"/>
</dbReference>
<name>A0ABY9Z0K6_9GAMM</name>
<dbReference type="CDD" id="cd08440">
    <property type="entry name" value="PBP2_LTTR_like_4"/>
    <property type="match status" value="1"/>
</dbReference>
<dbReference type="EMBL" id="CP119391">
    <property type="protein sequence ID" value="WNK20655.1"/>
    <property type="molecule type" value="Genomic_DNA"/>
</dbReference>
<dbReference type="InterPro" id="IPR005119">
    <property type="entry name" value="LysR_subst-bd"/>
</dbReference>
<evidence type="ECO:0000259" key="5">
    <source>
        <dbReference type="PROSITE" id="PS50931"/>
    </source>
</evidence>
<keyword evidence="7" id="KW-1185">Reference proteome</keyword>
<proteinExistence type="inferred from homology"/>
<dbReference type="PANTHER" id="PTHR30419:SF30">
    <property type="entry name" value="LYSR FAMILY TRANSCRIPTIONAL REGULATOR"/>
    <property type="match status" value="1"/>
</dbReference>
<protein>
    <submittedName>
        <fullName evidence="6">LysR family transcriptional regulator</fullName>
    </submittedName>
</protein>
<dbReference type="InterPro" id="IPR036388">
    <property type="entry name" value="WH-like_DNA-bd_sf"/>
</dbReference>
<keyword evidence="4" id="KW-0804">Transcription</keyword>